<dbReference type="InterPro" id="IPR046341">
    <property type="entry name" value="SET_dom_sf"/>
</dbReference>
<dbReference type="GO" id="GO:0032259">
    <property type="term" value="P:methylation"/>
    <property type="evidence" value="ECO:0007669"/>
    <property type="project" value="UniProtKB-KW"/>
</dbReference>
<dbReference type="Gene3D" id="2.170.270.10">
    <property type="entry name" value="SET domain"/>
    <property type="match status" value="1"/>
</dbReference>
<dbReference type="GO" id="GO:0005634">
    <property type="term" value="C:nucleus"/>
    <property type="evidence" value="ECO:0007669"/>
    <property type="project" value="TreeGrafter"/>
</dbReference>
<dbReference type="PROSITE" id="PS50280">
    <property type="entry name" value="SET"/>
    <property type="match status" value="1"/>
</dbReference>
<dbReference type="CDD" id="cd10536">
    <property type="entry name" value="SET_SMYD4"/>
    <property type="match status" value="1"/>
</dbReference>
<evidence type="ECO:0000256" key="2">
    <source>
        <dbReference type="ARBA" id="ARBA00022679"/>
    </source>
</evidence>
<evidence type="ECO:0000313" key="5">
    <source>
        <dbReference type="EMBL" id="KAK7084375.1"/>
    </source>
</evidence>
<accession>A0AAN8XH70</accession>
<dbReference type="InterPro" id="IPR011990">
    <property type="entry name" value="TPR-like_helical_dom_sf"/>
</dbReference>
<dbReference type="InterPro" id="IPR001214">
    <property type="entry name" value="SET_dom"/>
</dbReference>
<comment type="caution">
    <text evidence="5">The sequence shown here is derived from an EMBL/GenBank/DDBJ whole genome shotgun (WGS) entry which is preliminary data.</text>
</comment>
<gene>
    <name evidence="5" type="ORF">SK128_015012</name>
</gene>
<dbReference type="GO" id="GO:0008757">
    <property type="term" value="F:S-adenosylmethionine-dependent methyltransferase activity"/>
    <property type="evidence" value="ECO:0007669"/>
    <property type="project" value="UniProtKB-ARBA"/>
</dbReference>
<keyword evidence="1" id="KW-0489">Methyltransferase</keyword>
<dbReference type="Pfam" id="PF00856">
    <property type="entry name" value="SET"/>
    <property type="match status" value="1"/>
</dbReference>
<evidence type="ECO:0000256" key="1">
    <source>
        <dbReference type="ARBA" id="ARBA00022603"/>
    </source>
</evidence>
<name>A0AAN8XH70_HALRR</name>
<evidence type="ECO:0000256" key="3">
    <source>
        <dbReference type="ARBA" id="ARBA00022691"/>
    </source>
</evidence>
<dbReference type="PANTHER" id="PTHR46165:SF7">
    <property type="entry name" value="SET AND MYND DOMAIN-CONTAINING PROTEIN 4"/>
    <property type="match status" value="1"/>
</dbReference>
<dbReference type="GO" id="GO:0008170">
    <property type="term" value="F:N-methyltransferase activity"/>
    <property type="evidence" value="ECO:0007669"/>
    <property type="project" value="UniProtKB-ARBA"/>
</dbReference>
<dbReference type="AlphaFoldDB" id="A0AAN8XH70"/>
<protein>
    <recommendedName>
        <fullName evidence="4">SET domain-containing protein</fullName>
    </recommendedName>
</protein>
<dbReference type="EMBL" id="JAXCGZ010002120">
    <property type="protein sequence ID" value="KAK7084375.1"/>
    <property type="molecule type" value="Genomic_DNA"/>
</dbReference>
<feature type="domain" description="SET" evidence="4">
    <location>
        <begin position="1"/>
        <end position="117"/>
    </location>
</feature>
<dbReference type="GO" id="GO:0008276">
    <property type="term" value="F:protein methyltransferase activity"/>
    <property type="evidence" value="ECO:0007669"/>
    <property type="project" value="UniProtKB-ARBA"/>
</dbReference>
<dbReference type="Gene3D" id="1.25.40.10">
    <property type="entry name" value="Tetratricopeptide repeat domain"/>
    <property type="match status" value="1"/>
</dbReference>
<dbReference type="GO" id="GO:0005737">
    <property type="term" value="C:cytoplasm"/>
    <property type="evidence" value="ECO:0007669"/>
    <property type="project" value="TreeGrafter"/>
</dbReference>
<dbReference type="GO" id="GO:0042826">
    <property type="term" value="F:histone deacetylase binding"/>
    <property type="evidence" value="ECO:0007669"/>
    <property type="project" value="TreeGrafter"/>
</dbReference>
<keyword evidence="2" id="KW-0808">Transferase</keyword>
<sequence length="274" mass="30984">MAVVLTWLLKESGSYFSCTSDKSFTPSQEDYILVGSTLFVHMMNLPCNAHSITELQINVNSLSNSFSQEIGCGAFGVLSLTNHSCNPSAARFSHGKVVTLRAISFIKKGAEITDSYGEHYALEMPSQRNSVLSKQYCFTCLCEPCKNNWPTYANLTSKFNLKCCKCGLIVDSKGWCISCNVTVLENMISEENIENSFTSSDLGKHIEHIMSKYINAHTQILAGEDSILYKDDLRCMIRFIDKYVVHPCKTYFEAQETLKHYYERLGSRVYRKDL</sequence>
<evidence type="ECO:0000313" key="6">
    <source>
        <dbReference type="Proteomes" id="UP001381693"/>
    </source>
</evidence>
<evidence type="ECO:0000259" key="4">
    <source>
        <dbReference type="PROSITE" id="PS50280"/>
    </source>
</evidence>
<reference evidence="5 6" key="1">
    <citation type="submission" date="2023-11" db="EMBL/GenBank/DDBJ databases">
        <title>Halocaridina rubra genome assembly.</title>
        <authorList>
            <person name="Smith C."/>
        </authorList>
    </citation>
    <scope>NUCLEOTIDE SEQUENCE [LARGE SCALE GENOMIC DNA]</scope>
    <source>
        <strain evidence="5">EP-1</strain>
        <tissue evidence="5">Whole</tissue>
    </source>
</reference>
<dbReference type="InterPro" id="IPR052097">
    <property type="entry name" value="SET-MYND_domain_protein"/>
</dbReference>
<keyword evidence="6" id="KW-1185">Reference proteome</keyword>
<dbReference type="Proteomes" id="UP001381693">
    <property type="component" value="Unassembled WGS sequence"/>
</dbReference>
<dbReference type="SUPFAM" id="SSF82199">
    <property type="entry name" value="SET domain"/>
    <property type="match status" value="1"/>
</dbReference>
<dbReference type="PANTHER" id="PTHR46165">
    <property type="entry name" value="SET AND MYND DOMAIN-CONTAINING PROTEIN 4"/>
    <property type="match status" value="1"/>
</dbReference>
<organism evidence="5 6">
    <name type="scientific">Halocaridina rubra</name>
    <name type="common">Hawaiian red shrimp</name>
    <dbReference type="NCBI Taxonomy" id="373956"/>
    <lineage>
        <taxon>Eukaryota</taxon>
        <taxon>Metazoa</taxon>
        <taxon>Ecdysozoa</taxon>
        <taxon>Arthropoda</taxon>
        <taxon>Crustacea</taxon>
        <taxon>Multicrustacea</taxon>
        <taxon>Malacostraca</taxon>
        <taxon>Eumalacostraca</taxon>
        <taxon>Eucarida</taxon>
        <taxon>Decapoda</taxon>
        <taxon>Pleocyemata</taxon>
        <taxon>Caridea</taxon>
        <taxon>Atyoidea</taxon>
        <taxon>Atyidae</taxon>
        <taxon>Halocaridina</taxon>
    </lineage>
</organism>
<dbReference type="InterPro" id="IPR044421">
    <property type="entry name" value="SMYD4_SET"/>
</dbReference>
<proteinExistence type="predicted"/>
<keyword evidence="3" id="KW-0949">S-adenosyl-L-methionine</keyword>